<name>A0A3N4IFX8_ASCIM</name>
<feature type="domain" description="BTB" evidence="2">
    <location>
        <begin position="137"/>
        <end position="225"/>
    </location>
</feature>
<keyword evidence="4" id="KW-1185">Reference proteome</keyword>
<feature type="compositionally biased region" description="Basic and acidic residues" evidence="1">
    <location>
        <begin position="49"/>
        <end position="68"/>
    </location>
</feature>
<proteinExistence type="predicted"/>
<feature type="region of interest" description="Disordered" evidence="1">
    <location>
        <begin position="1"/>
        <end position="68"/>
    </location>
</feature>
<dbReference type="Proteomes" id="UP000275078">
    <property type="component" value="Unassembled WGS sequence"/>
</dbReference>
<dbReference type="PROSITE" id="PS50097">
    <property type="entry name" value="BTB"/>
    <property type="match status" value="1"/>
</dbReference>
<dbReference type="STRING" id="1160509.A0A3N4IFX8"/>
<dbReference type="AlphaFoldDB" id="A0A3N4IFX8"/>
<gene>
    <name evidence="3" type="ORF">BJ508DRAFT_374057</name>
</gene>
<evidence type="ECO:0000313" key="4">
    <source>
        <dbReference type="Proteomes" id="UP000275078"/>
    </source>
</evidence>
<evidence type="ECO:0000259" key="2">
    <source>
        <dbReference type="PROSITE" id="PS50097"/>
    </source>
</evidence>
<dbReference type="EMBL" id="ML119657">
    <property type="protein sequence ID" value="RPA84719.1"/>
    <property type="molecule type" value="Genomic_DNA"/>
</dbReference>
<evidence type="ECO:0000313" key="3">
    <source>
        <dbReference type="EMBL" id="RPA84719.1"/>
    </source>
</evidence>
<sequence>MDLGGNSEATNGSGTTTTRANTPISSLEASTAENSGIPDGLLTTSQFDKPQEKKRAADFELERPEHDLSPTVDDSWLDTWDYRIHRCETCKRPYTGAKRLKQHNVDDNCEKMKPYQVNSKTEKQLEVDKVFELTVDCDLILVNHEVTTAGKKAFGYKVSSHTLSAYSSVFKELFGPTSTSTTAISIRKAFFSGGPPVYYELESINHKSLLIALSILYHRSSDIPEAVQFPILLGIALFTHRYAADEILKSWMGKWKDNLIPNIKKSDYGSWLFIAHIFGYRDLTASISRSLSTCTSWSSAANVLEIPGWASEGSTLLHPDLPRSVIDGLIQLRNLRVDVIRTCLQQEMTKRYVFTTTYCRASANRTECDALMFGRLMRTIELYKLKDHSPIWNKSVELICKELKEITFQSADFGLDLRDITLSESCARCQKGHFSSSNIPHTCIRQEQTSKKVELELRKLKQFSHDKCHWLPTLLLACNNALTRQDCL</sequence>
<feature type="compositionally biased region" description="Polar residues" evidence="1">
    <location>
        <begin position="7"/>
        <end position="34"/>
    </location>
</feature>
<dbReference type="InterPro" id="IPR000210">
    <property type="entry name" value="BTB/POZ_dom"/>
</dbReference>
<organism evidence="3 4">
    <name type="scientific">Ascobolus immersus RN42</name>
    <dbReference type="NCBI Taxonomy" id="1160509"/>
    <lineage>
        <taxon>Eukaryota</taxon>
        <taxon>Fungi</taxon>
        <taxon>Dikarya</taxon>
        <taxon>Ascomycota</taxon>
        <taxon>Pezizomycotina</taxon>
        <taxon>Pezizomycetes</taxon>
        <taxon>Pezizales</taxon>
        <taxon>Ascobolaceae</taxon>
        <taxon>Ascobolus</taxon>
    </lineage>
</organism>
<dbReference type="OrthoDB" id="5275938at2759"/>
<protein>
    <recommendedName>
        <fullName evidence="2">BTB domain-containing protein</fullName>
    </recommendedName>
</protein>
<evidence type="ECO:0000256" key="1">
    <source>
        <dbReference type="SAM" id="MobiDB-lite"/>
    </source>
</evidence>
<reference evidence="3 4" key="1">
    <citation type="journal article" date="2018" name="Nat. Ecol. Evol.">
        <title>Pezizomycetes genomes reveal the molecular basis of ectomycorrhizal truffle lifestyle.</title>
        <authorList>
            <person name="Murat C."/>
            <person name="Payen T."/>
            <person name="Noel B."/>
            <person name="Kuo A."/>
            <person name="Morin E."/>
            <person name="Chen J."/>
            <person name="Kohler A."/>
            <person name="Krizsan K."/>
            <person name="Balestrini R."/>
            <person name="Da Silva C."/>
            <person name="Montanini B."/>
            <person name="Hainaut M."/>
            <person name="Levati E."/>
            <person name="Barry K.W."/>
            <person name="Belfiori B."/>
            <person name="Cichocki N."/>
            <person name="Clum A."/>
            <person name="Dockter R.B."/>
            <person name="Fauchery L."/>
            <person name="Guy J."/>
            <person name="Iotti M."/>
            <person name="Le Tacon F."/>
            <person name="Lindquist E.A."/>
            <person name="Lipzen A."/>
            <person name="Malagnac F."/>
            <person name="Mello A."/>
            <person name="Molinier V."/>
            <person name="Miyauchi S."/>
            <person name="Poulain J."/>
            <person name="Riccioni C."/>
            <person name="Rubini A."/>
            <person name="Sitrit Y."/>
            <person name="Splivallo R."/>
            <person name="Traeger S."/>
            <person name="Wang M."/>
            <person name="Zifcakova L."/>
            <person name="Wipf D."/>
            <person name="Zambonelli A."/>
            <person name="Paolocci F."/>
            <person name="Nowrousian M."/>
            <person name="Ottonello S."/>
            <person name="Baldrian P."/>
            <person name="Spatafora J.W."/>
            <person name="Henrissat B."/>
            <person name="Nagy L.G."/>
            <person name="Aury J.M."/>
            <person name="Wincker P."/>
            <person name="Grigoriev I.V."/>
            <person name="Bonfante P."/>
            <person name="Martin F.M."/>
        </authorList>
    </citation>
    <scope>NUCLEOTIDE SEQUENCE [LARGE SCALE GENOMIC DNA]</scope>
    <source>
        <strain evidence="3 4">RN42</strain>
    </source>
</reference>
<accession>A0A3N4IFX8</accession>